<evidence type="ECO:0000256" key="1">
    <source>
        <dbReference type="SAM" id="MobiDB-lite"/>
    </source>
</evidence>
<feature type="compositionally biased region" description="Basic and acidic residues" evidence="1">
    <location>
        <begin position="568"/>
        <end position="577"/>
    </location>
</feature>
<feature type="region of interest" description="Disordered" evidence="1">
    <location>
        <begin position="1"/>
        <end position="74"/>
    </location>
</feature>
<name>A0A401YT08_9ACTN</name>
<feature type="compositionally biased region" description="Pro residues" evidence="1">
    <location>
        <begin position="771"/>
        <end position="780"/>
    </location>
</feature>
<gene>
    <name evidence="2" type="ORF">EHYA_05420</name>
</gene>
<comment type="caution">
    <text evidence="2">The sequence shown here is derived from an EMBL/GenBank/DDBJ whole genome shotgun (WGS) entry which is preliminary data.</text>
</comment>
<feature type="compositionally biased region" description="Pro residues" evidence="1">
    <location>
        <begin position="513"/>
        <end position="522"/>
    </location>
</feature>
<protein>
    <recommendedName>
        <fullName evidence="4">Syndecan 1</fullName>
    </recommendedName>
</protein>
<feature type="compositionally biased region" description="Pro residues" evidence="1">
    <location>
        <begin position="849"/>
        <end position="862"/>
    </location>
</feature>
<evidence type="ECO:0000313" key="3">
    <source>
        <dbReference type="Proteomes" id="UP000286931"/>
    </source>
</evidence>
<feature type="compositionally biased region" description="Basic and acidic residues" evidence="1">
    <location>
        <begin position="1003"/>
        <end position="1022"/>
    </location>
</feature>
<feature type="compositionally biased region" description="Basic and acidic residues" evidence="1">
    <location>
        <begin position="27"/>
        <end position="40"/>
    </location>
</feature>
<organism evidence="2 3">
    <name type="scientific">Embleya hyalina</name>
    <dbReference type="NCBI Taxonomy" id="516124"/>
    <lineage>
        <taxon>Bacteria</taxon>
        <taxon>Bacillati</taxon>
        <taxon>Actinomycetota</taxon>
        <taxon>Actinomycetes</taxon>
        <taxon>Kitasatosporales</taxon>
        <taxon>Streptomycetaceae</taxon>
        <taxon>Embleya</taxon>
    </lineage>
</organism>
<feature type="compositionally biased region" description="Pro residues" evidence="1">
    <location>
        <begin position="679"/>
        <end position="690"/>
    </location>
</feature>
<dbReference type="EMBL" id="BIFH01000025">
    <property type="protein sequence ID" value="GCD97724.1"/>
    <property type="molecule type" value="Genomic_DNA"/>
</dbReference>
<evidence type="ECO:0000313" key="2">
    <source>
        <dbReference type="EMBL" id="GCD97724.1"/>
    </source>
</evidence>
<dbReference type="AlphaFoldDB" id="A0A401YT08"/>
<feature type="compositionally biased region" description="Basic and acidic residues" evidence="1">
    <location>
        <begin position="145"/>
        <end position="158"/>
    </location>
</feature>
<feature type="compositionally biased region" description="Basic and acidic residues" evidence="1">
    <location>
        <begin position="48"/>
        <end position="69"/>
    </location>
</feature>
<feature type="compositionally biased region" description="Polar residues" evidence="1">
    <location>
        <begin position="270"/>
        <end position="283"/>
    </location>
</feature>
<feature type="compositionally biased region" description="Polar residues" evidence="1">
    <location>
        <begin position="803"/>
        <end position="822"/>
    </location>
</feature>
<feature type="region of interest" description="Disordered" evidence="1">
    <location>
        <begin position="650"/>
        <end position="1022"/>
    </location>
</feature>
<feature type="compositionally biased region" description="Low complexity" evidence="1">
    <location>
        <begin position="288"/>
        <end position="303"/>
    </location>
</feature>
<feature type="region of interest" description="Disordered" evidence="1">
    <location>
        <begin position="127"/>
        <end position="637"/>
    </location>
</feature>
<feature type="compositionally biased region" description="Low complexity" evidence="1">
    <location>
        <begin position="248"/>
        <end position="257"/>
    </location>
</feature>
<keyword evidence="3" id="KW-1185">Reference proteome</keyword>
<feature type="compositionally biased region" description="Gly residues" evidence="1">
    <location>
        <begin position="349"/>
        <end position="362"/>
    </location>
</feature>
<evidence type="ECO:0008006" key="4">
    <source>
        <dbReference type="Google" id="ProtNLM"/>
    </source>
</evidence>
<feature type="compositionally biased region" description="Low complexity" evidence="1">
    <location>
        <begin position="431"/>
        <end position="443"/>
    </location>
</feature>
<feature type="compositionally biased region" description="Pro residues" evidence="1">
    <location>
        <begin position="898"/>
        <end position="925"/>
    </location>
</feature>
<proteinExistence type="predicted"/>
<reference evidence="2 3" key="1">
    <citation type="submission" date="2018-12" db="EMBL/GenBank/DDBJ databases">
        <title>Draft genome sequence of Embleya hyalina NBRC 13850T.</title>
        <authorList>
            <person name="Komaki H."/>
            <person name="Hosoyama A."/>
            <person name="Kimura A."/>
            <person name="Ichikawa N."/>
            <person name="Tamura T."/>
        </authorList>
    </citation>
    <scope>NUCLEOTIDE SEQUENCE [LARGE SCALE GENOMIC DNA]</scope>
    <source>
        <strain evidence="2 3">NBRC 13850</strain>
    </source>
</reference>
<feature type="compositionally biased region" description="Pro residues" evidence="1">
    <location>
        <begin position="831"/>
        <end position="840"/>
    </location>
</feature>
<sequence length="1022" mass="104291">MVWSDRLRRVRRGPTSGDVAGGGRGGGPDERPTPEPDSRASAEGSASGHRDGADRHGGDRDGADWDGGWRRTAVPETTVARSSIAVSDGLRFRSGLASWQNPALGGELGHAVLPSAPAGLIHGVARPAMPSRTESRGGPLLLRVVRPETEAESDRIPESDAGPMPGRNAGQRPGRSAATGQRSEVAGVGTTARGATSVSPRSGNSSVMDGGSGTGADGRTGSVQPPPDVPSRGEVAEVAAVRPRRVRPSLVVARRPAMILRRVAAIRPSATASKSTGPDSTQAAGGRTPASRDTAPDTAATSPADHEARQGADHPTGGSGTGRPPTVRPALGDPRYELPEGARLFVRGGETGPGVPGAGGGALPIVQRRTDSDAPTPFPPDAPEPVRRSGVARPVRPEPPRSAPQPAASKPHAPWTSPAAPDRTRGEVGEAASSARPSALPRSPGRDTTPSRSHHRIGIGAPLTGLPATAVSTTEGTAPVLGGGRRAQSPTGIGGDRGPSAARESHTGAHRVPAPPPAPISSPAPSSAMLPMPMPGTETRSKSGPSTPGLPAVQRSAEPPRTNPGSPEPHEAPERGPFRQAGDAIARTGPAGASWATASRPPTAVARRSGATDRSAPTSGSDTHRDAGTRIARRSLPLLPARALVINTGSGEGFSAPIPTSGSHRPVVSATWRRNDDPVPTPTAPAPVPATPTRTPVQRSTRARVDNGTNAAPNPEAPTRRRENPTPGPEAVSSRRRGKTGKARAGSEPPRRFLPNRSRPAPVTPSTPLGPTFPTPPASPTAPTDHGPALVVGANGPRPPATPTASVQRAGNSRRAQAGSTPSMPPDAERPTPPPRPHPAATPSARGPLPVPVVRPHPPGSPRPGGAGVPTLPSPLPVTADIVRPPATGPAEYSGADPHPPPVRVRRPTPAPPAVRPADTPPPLPDTAVVQRTPSLARRAAAESGSTGVPVTAVPARSPSTIGGTGTTGKRSTPEPTSATKPAATPDIEDLARRLIEPVSRLLRADLRRGRERAGRPYDGRR</sequence>
<feature type="compositionally biased region" description="Polar residues" evidence="1">
    <location>
        <begin position="970"/>
        <end position="980"/>
    </location>
</feature>
<accession>A0A401YT08</accession>
<feature type="compositionally biased region" description="Polar residues" evidence="1">
    <location>
        <begin position="193"/>
        <end position="207"/>
    </location>
</feature>
<dbReference type="Proteomes" id="UP000286931">
    <property type="component" value="Unassembled WGS sequence"/>
</dbReference>